<dbReference type="eggNOG" id="ENOG502RXJP">
    <property type="taxonomic scope" value="Eukaryota"/>
</dbReference>
<feature type="transmembrane region" description="Helical" evidence="6">
    <location>
        <begin position="12"/>
        <end position="31"/>
    </location>
</feature>
<accession>B3RZ19</accession>
<keyword evidence="6" id="KW-1133">Transmembrane helix</keyword>
<keyword evidence="6" id="KW-0472">Membrane</keyword>
<sequence length="171" mass="18997">MTWSFRQNCRSNLAMAFMTMFFLSMAIVRTVDANGNVKVFDGAIGRGNYTYYTITKGGTYTLILDSISGDADIYADEGNEKPDFDHYSHVSNTCGRDIITISSSAKRPIGVAIYGHVSYEQSVYQLTVVMGEKDDAINAAAEKYNSNKHGSASDTFHRIFVTLLKILFELL</sequence>
<dbReference type="InParanoid" id="B3RZ19"/>
<evidence type="ECO:0000313" key="8">
    <source>
        <dbReference type="Proteomes" id="UP000009022"/>
    </source>
</evidence>
<gene>
    <name evidence="7" type="ORF">TRIADDRAFT_57296</name>
</gene>
<name>B3RZ19_TRIAD</name>
<keyword evidence="6" id="KW-0812">Transmembrane</keyword>
<evidence type="ECO:0000256" key="2">
    <source>
        <dbReference type="ARBA" id="ARBA00008960"/>
    </source>
</evidence>
<evidence type="ECO:0000256" key="5">
    <source>
        <dbReference type="ARBA" id="ARBA00023180"/>
    </source>
</evidence>
<dbReference type="STRING" id="10228.B3RZ19"/>
<evidence type="ECO:0000256" key="6">
    <source>
        <dbReference type="SAM" id="Phobius"/>
    </source>
</evidence>
<comment type="similarity">
    <text evidence="2">Belongs to the UPF0669 family.</text>
</comment>
<proteinExistence type="inferred from homology"/>
<keyword evidence="5" id="KW-0325">Glycoprotein</keyword>
<dbReference type="EMBL" id="DS985246">
    <property type="protein sequence ID" value="EDV24125.1"/>
    <property type="molecule type" value="Genomic_DNA"/>
</dbReference>
<evidence type="ECO:0000256" key="3">
    <source>
        <dbReference type="ARBA" id="ARBA00022525"/>
    </source>
</evidence>
<evidence type="ECO:0000313" key="7">
    <source>
        <dbReference type="EMBL" id="EDV24125.1"/>
    </source>
</evidence>
<dbReference type="AlphaFoldDB" id="B3RZ19"/>
<dbReference type="Pfam" id="PF17065">
    <property type="entry name" value="UPF0669"/>
    <property type="match status" value="1"/>
</dbReference>
<dbReference type="GO" id="GO:0005576">
    <property type="term" value="C:extracellular region"/>
    <property type="evidence" value="ECO:0007669"/>
    <property type="project" value="UniProtKB-SubCell"/>
</dbReference>
<evidence type="ECO:0000256" key="1">
    <source>
        <dbReference type="ARBA" id="ARBA00004613"/>
    </source>
</evidence>
<dbReference type="InterPro" id="IPR031420">
    <property type="entry name" value="UPF0669"/>
</dbReference>
<keyword evidence="8" id="KW-1185">Reference proteome</keyword>
<evidence type="ECO:0000256" key="4">
    <source>
        <dbReference type="ARBA" id="ARBA00022729"/>
    </source>
</evidence>
<reference evidence="7 8" key="1">
    <citation type="journal article" date="2008" name="Nature">
        <title>The Trichoplax genome and the nature of placozoans.</title>
        <authorList>
            <person name="Srivastava M."/>
            <person name="Begovic E."/>
            <person name="Chapman J."/>
            <person name="Putnam N.H."/>
            <person name="Hellsten U."/>
            <person name="Kawashima T."/>
            <person name="Kuo A."/>
            <person name="Mitros T."/>
            <person name="Salamov A."/>
            <person name="Carpenter M.L."/>
            <person name="Signorovitch A.Y."/>
            <person name="Moreno M.A."/>
            <person name="Kamm K."/>
            <person name="Grimwood J."/>
            <person name="Schmutz J."/>
            <person name="Shapiro H."/>
            <person name="Grigoriev I.V."/>
            <person name="Buss L.W."/>
            <person name="Schierwater B."/>
            <person name="Dellaporta S.L."/>
            <person name="Rokhsar D.S."/>
        </authorList>
    </citation>
    <scope>NUCLEOTIDE SEQUENCE [LARGE SCALE GENOMIC DNA]</scope>
    <source>
        <strain evidence="7 8">Grell-BS-1999</strain>
    </source>
</reference>
<organism evidence="7 8">
    <name type="scientific">Trichoplax adhaerens</name>
    <name type="common">Trichoplax reptans</name>
    <dbReference type="NCBI Taxonomy" id="10228"/>
    <lineage>
        <taxon>Eukaryota</taxon>
        <taxon>Metazoa</taxon>
        <taxon>Placozoa</taxon>
        <taxon>Uniplacotomia</taxon>
        <taxon>Trichoplacea</taxon>
        <taxon>Trichoplacidae</taxon>
        <taxon>Trichoplax</taxon>
    </lineage>
</organism>
<dbReference type="PhylomeDB" id="B3RZ19"/>
<dbReference type="RefSeq" id="XP_002113651.1">
    <property type="nucleotide sequence ID" value="XM_002113615.1"/>
</dbReference>
<dbReference type="GeneID" id="6754864"/>
<dbReference type="CTD" id="6754864"/>
<protein>
    <submittedName>
        <fullName evidence="7">Uncharacterized protein</fullName>
    </submittedName>
</protein>
<keyword evidence="3" id="KW-0964">Secreted</keyword>
<dbReference type="KEGG" id="tad:TRIADDRAFT_57296"/>
<dbReference type="Proteomes" id="UP000009022">
    <property type="component" value="Unassembled WGS sequence"/>
</dbReference>
<keyword evidence="4" id="KW-0732">Signal</keyword>
<dbReference type="OrthoDB" id="10046613at2759"/>
<dbReference type="PANTHER" id="PTHR31703:SF2">
    <property type="entry name" value="UPF0669 PROTEIN C6ORF120"/>
    <property type="match status" value="1"/>
</dbReference>
<dbReference type="PANTHER" id="PTHR31703">
    <property type="entry name" value="UPF0669 PROTEIN C6ORF120"/>
    <property type="match status" value="1"/>
</dbReference>
<dbReference type="FunCoup" id="B3RZ19">
    <property type="interactions" value="817"/>
</dbReference>
<dbReference type="HOGENOM" id="CLU_113576_1_0_1"/>
<dbReference type="OMA" id="FGETAYS"/>
<comment type="subcellular location">
    <subcellularLocation>
        <location evidence="1">Secreted</location>
    </subcellularLocation>
</comment>